<dbReference type="EMBL" id="SMKI01000135">
    <property type="protein sequence ID" value="TDC74718.1"/>
    <property type="molecule type" value="Genomic_DNA"/>
</dbReference>
<dbReference type="PANTHER" id="PTHR30055">
    <property type="entry name" value="HTH-TYPE TRANSCRIPTIONAL REGULATOR RUTR"/>
    <property type="match status" value="1"/>
</dbReference>
<dbReference type="Pfam" id="PF00440">
    <property type="entry name" value="TetR_N"/>
    <property type="match status" value="1"/>
</dbReference>
<dbReference type="InterPro" id="IPR050109">
    <property type="entry name" value="HTH-type_TetR-like_transc_reg"/>
</dbReference>
<dbReference type="PROSITE" id="PS50977">
    <property type="entry name" value="HTH_TETR_2"/>
    <property type="match status" value="1"/>
</dbReference>
<gene>
    <name evidence="4" type="ORF">E1283_14800</name>
</gene>
<dbReference type="OrthoDB" id="6929199at2"/>
<keyword evidence="5" id="KW-1185">Reference proteome</keyword>
<evidence type="ECO:0000256" key="2">
    <source>
        <dbReference type="PROSITE-ProRule" id="PRU00335"/>
    </source>
</evidence>
<evidence type="ECO:0000313" key="5">
    <source>
        <dbReference type="Proteomes" id="UP000295345"/>
    </source>
</evidence>
<evidence type="ECO:0000313" key="4">
    <source>
        <dbReference type="EMBL" id="TDC74718.1"/>
    </source>
</evidence>
<proteinExistence type="predicted"/>
<evidence type="ECO:0000259" key="3">
    <source>
        <dbReference type="PROSITE" id="PS50977"/>
    </source>
</evidence>
<organism evidence="4 5">
    <name type="scientific">Streptomyces hainanensis</name>
    <dbReference type="NCBI Taxonomy" id="402648"/>
    <lineage>
        <taxon>Bacteria</taxon>
        <taxon>Bacillati</taxon>
        <taxon>Actinomycetota</taxon>
        <taxon>Actinomycetes</taxon>
        <taxon>Kitasatosporales</taxon>
        <taxon>Streptomycetaceae</taxon>
        <taxon>Streptomyces</taxon>
    </lineage>
</organism>
<dbReference type="InterPro" id="IPR041583">
    <property type="entry name" value="TetR_C_31"/>
</dbReference>
<sequence length="195" mass="21385">MARRYDPDRRERIVEAAVRVVTEHGIAGLSHRNVAAEADVPLGSTTYHFADRDELLAAALKRMNDEWLAGLADRLAEHSELPLAERLARFVGHCLGSDRAETELSYELYFVGLRNPALRPLSAELLESVADLLRPVVPDPVTARLLTATVDGLLIQLLLSGRDYDEREAAVLFERVLAPRAPADRTGSPPADATG</sequence>
<accession>A0A4R4TB98</accession>
<dbReference type="SUPFAM" id="SSF48498">
    <property type="entry name" value="Tetracyclin repressor-like, C-terminal domain"/>
    <property type="match status" value="1"/>
</dbReference>
<comment type="caution">
    <text evidence="4">The sequence shown here is derived from an EMBL/GenBank/DDBJ whole genome shotgun (WGS) entry which is preliminary data.</text>
</comment>
<dbReference type="Proteomes" id="UP000295345">
    <property type="component" value="Unassembled WGS sequence"/>
</dbReference>
<dbReference type="GO" id="GO:0000976">
    <property type="term" value="F:transcription cis-regulatory region binding"/>
    <property type="evidence" value="ECO:0007669"/>
    <property type="project" value="TreeGrafter"/>
</dbReference>
<dbReference type="Pfam" id="PF17940">
    <property type="entry name" value="TetR_C_31"/>
    <property type="match status" value="1"/>
</dbReference>
<dbReference type="InterPro" id="IPR036271">
    <property type="entry name" value="Tet_transcr_reg_TetR-rel_C_sf"/>
</dbReference>
<protein>
    <submittedName>
        <fullName evidence="4">TetR family transcriptional regulator</fullName>
    </submittedName>
</protein>
<name>A0A4R4TB98_9ACTN</name>
<dbReference type="PANTHER" id="PTHR30055:SF231">
    <property type="entry name" value="TRANSCRIPTIONAL REGULATORY PROTEIN (PROBABLY DEOR-FAMILY)-RELATED"/>
    <property type="match status" value="1"/>
</dbReference>
<dbReference type="GO" id="GO:0003700">
    <property type="term" value="F:DNA-binding transcription factor activity"/>
    <property type="evidence" value="ECO:0007669"/>
    <property type="project" value="TreeGrafter"/>
</dbReference>
<dbReference type="InterPro" id="IPR001647">
    <property type="entry name" value="HTH_TetR"/>
</dbReference>
<evidence type="ECO:0000256" key="1">
    <source>
        <dbReference type="ARBA" id="ARBA00023125"/>
    </source>
</evidence>
<dbReference type="RefSeq" id="WP_132818494.1">
    <property type="nucleotide sequence ID" value="NZ_SMKI01000135.1"/>
</dbReference>
<keyword evidence="1 2" id="KW-0238">DNA-binding</keyword>
<dbReference type="Gene3D" id="1.10.357.10">
    <property type="entry name" value="Tetracycline Repressor, domain 2"/>
    <property type="match status" value="1"/>
</dbReference>
<dbReference type="PRINTS" id="PR00455">
    <property type="entry name" value="HTHTETR"/>
</dbReference>
<feature type="DNA-binding region" description="H-T-H motif" evidence="2">
    <location>
        <begin position="30"/>
        <end position="49"/>
    </location>
</feature>
<feature type="domain" description="HTH tetR-type" evidence="3">
    <location>
        <begin position="7"/>
        <end position="67"/>
    </location>
</feature>
<dbReference type="InterPro" id="IPR009057">
    <property type="entry name" value="Homeodomain-like_sf"/>
</dbReference>
<dbReference type="SUPFAM" id="SSF46689">
    <property type="entry name" value="Homeodomain-like"/>
    <property type="match status" value="1"/>
</dbReference>
<reference evidence="4 5" key="1">
    <citation type="submission" date="2019-03" db="EMBL/GenBank/DDBJ databases">
        <title>Draft genome sequences of novel Actinobacteria.</title>
        <authorList>
            <person name="Sahin N."/>
            <person name="Ay H."/>
            <person name="Saygin H."/>
        </authorList>
    </citation>
    <scope>NUCLEOTIDE SEQUENCE [LARGE SCALE GENOMIC DNA]</scope>
    <source>
        <strain evidence="4 5">DSM 41900</strain>
    </source>
</reference>
<dbReference type="AlphaFoldDB" id="A0A4R4TB98"/>